<dbReference type="Pfam" id="PF08245">
    <property type="entry name" value="Mur_ligase_M"/>
    <property type="match status" value="1"/>
</dbReference>
<comment type="catalytic activity">
    <reaction evidence="1">
        <text>beta-D-GlcNAc-(1-&gt;4)-Mur2Ac(oyl-L-Ala-gamma-D-Glu-L-Lys-D-Ala-D-Ala)-di-trans,octa-cis-undecaprenyl diphosphate + ATP = beta-D-GlcNAc-(1-&gt;4)-Mur2Ac(oyl-L-Ala-gamma-D-O-P-Glu-L-Lys-D-Ala-D-Ala)-di-trans,octa-cis-undecaprenyl diphosphate + ADP</text>
        <dbReference type="Rhea" id="RHEA:59488"/>
        <dbReference type="ChEBI" id="CHEBI:30616"/>
        <dbReference type="ChEBI" id="CHEBI:60033"/>
        <dbReference type="ChEBI" id="CHEBI:143132"/>
        <dbReference type="ChEBI" id="CHEBI:456216"/>
    </reaction>
</comment>
<keyword evidence="1" id="KW-0961">Cell wall biogenesis/degradation</keyword>
<keyword evidence="1" id="KW-0547">Nucleotide-binding</keyword>
<evidence type="ECO:0000313" key="6">
    <source>
        <dbReference type="Proteomes" id="UP000280444"/>
    </source>
</evidence>
<dbReference type="EC" id="6.3.5.13" evidence="1"/>
<gene>
    <name evidence="1" type="primary">murT</name>
    <name evidence="5" type="ORF">EII11_07255</name>
</gene>
<dbReference type="SUPFAM" id="SSF53623">
    <property type="entry name" value="MurD-like peptide ligases, catalytic domain"/>
    <property type="match status" value="1"/>
</dbReference>
<reference evidence="5 6" key="1">
    <citation type="submission" date="2018-11" db="EMBL/GenBank/DDBJ databases">
        <title>Genomes From Bacteria Associated with the Canine Oral Cavity: a Test Case for Automated Genome-Based Taxonomic Assignment.</title>
        <authorList>
            <person name="Coil D.A."/>
            <person name="Jospin G."/>
            <person name="Darling A.E."/>
            <person name="Wallis C."/>
            <person name="Davis I.J."/>
            <person name="Harris S."/>
            <person name="Eisen J.A."/>
            <person name="Holcombe L.J."/>
            <person name="O'Flynn C."/>
        </authorList>
    </citation>
    <scope>NUCLEOTIDE SEQUENCE [LARGE SCALE GENOMIC DNA]</scope>
    <source>
        <strain evidence="5 6">OH770</strain>
    </source>
</reference>
<evidence type="ECO:0000256" key="2">
    <source>
        <dbReference type="SAM" id="MobiDB-lite"/>
    </source>
</evidence>
<comment type="function">
    <text evidence="1">The lipid II isoglutaminyl synthase complex catalyzes the formation of alpha-D-isoglutamine in the cell wall lipid II stem peptide. The MurT subunit catalyzes the ATP-dependent amidation of D-glutamate residue of lipid II, converting it to an isoglutamine residue.</text>
</comment>
<comment type="subunit">
    <text evidence="1">Forms a heterodimer with GatD.</text>
</comment>
<comment type="catalytic activity">
    <reaction evidence="1">
        <text>beta-D-GlcNAc-(1-&gt;4)-Mur2Ac(oyl-L-Ala-gamma-D-Glu-L-Lys-D-Ala-D-Ala)-di-trans,octa-cis-undecaprenyl diphosphate + L-glutamine + ATP + H2O = beta-D-GlcNAc-(1-&gt;4)-Mur2Ac(oyl-L-Ala-D-isoglutaminyl-L-Lys-D-Ala-D-Ala)-di-trans,octa-cis-undecaprenyl diphosphate + L-glutamate + ADP + phosphate + H(+)</text>
        <dbReference type="Rhea" id="RHEA:57928"/>
        <dbReference type="ChEBI" id="CHEBI:15377"/>
        <dbReference type="ChEBI" id="CHEBI:15378"/>
        <dbReference type="ChEBI" id="CHEBI:29985"/>
        <dbReference type="ChEBI" id="CHEBI:30616"/>
        <dbReference type="ChEBI" id="CHEBI:43474"/>
        <dbReference type="ChEBI" id="CHEBI:58359"/>
        <dbReference type="ChEBI" id="CHEBI:60033"/>
        <dbReference type="ChEBI" id="CHEBI:62233"/>
        <dbReference type="ChEBI" id="CHEBI:456216"/>
        <dbReference type="EC" id="6.3.5.13"/>
    </reaction>
</comment>
<dbReference type="InterPro" id="IPR013564">
    <property type="entry name" value="MurT_C"/>
</dbReference>
<feature type="domain" description="Lipid II isoglutaminyl synthase (glutamine-hydrolyzing) subunit MurT C-terminal" evidence="4">
    <location>
        <begin position="325"/>
        <end position="423"/>
    </location>
</feature>
<dbReference type="Pfam" id="PF08353">
    <property type="entry name" value="MurT_C"/>
    <property type="match status" value="1"/>
</dbReference>
<dbReference type="GO" id="GO:0016881">
    <property type="term" value="F:acid-amino acid ligase activity"/>
    <property type="evidence" value="ECO:0007669"/>
    <property type="project" value="InterPro"/>
</dbReference>
<dbReference type="GO" id="GO:0009252">
    <property type="term" value="P:peptidoglycan biosynthetic process"/>
    <property type="evidence" value="ECO:0007669"/>
    <property type="project" value="UniProtKB-UniRule"/>
</dbReference>
<dbReference type="PANTHER" id="PTHR23135">
    <property type="entry name" value="MUR LIGASE FAMILY MEMBER"/>
    <property type="match status" value="1"/>
</dbReference>
<dbReference type="PANTHER" id="PTHR23135:SF7">
    <property type="entry name" value="LIPID II ISOGLUTAMINYL SYNTHASE (GLUTAMINE-HYDROLYZING) SUBUNIT MURT"/>
    <property type="match status" value="1"/>
</dbReference>
<comment type="similarity">
    <text evidence="1">Belongs to the MurCDEF family. MurT subfamily.</text>
</comment>
<dbReference type="GO" id="GO:0008360">
    <property type="term" value="P:regulation of cell shape"/>
    <property type="evidence" value="ECO:0007669"/>
    <property type="project" value="UniProtKB-KW"/>
</dbReference>
<feature type="compositionally biased region" description="Low complexity" evidence="2">
    <location>
        <begin position="200"/>
        <end position="211"/>
    </location>
</feature>
<organism evidence="5 6">
    <name type="scientific">Schaalia canis</name>
    <dbReference type="NCBI Taxonomy" id="100469"/>
    <lineage>
        <taxon>Bacteria</taxon>
        <taxon>Bacillati</taxon>
        <taxon>Actinomycetota</taxon>
        <taxon>Actinomycetes</taxon>
        <taxon>Actinomycetales</taxon>
        <taxon>Actinomycetaceae</taxon>
        <taxon>Schaalia</taxon>
    </lineage>
</organism>
<proteinExistence type="inferred from homology"/>
<dbReference type="Proteomes" id="UP000280444">
    <property type="component" value="Unassembled WGS sequence"/>
</dbReference>
<accession>A0A3P1SCR3</accession>
<feature type="domain" description="Mur ligase central" evidence="3">
    <location>
        <begin position="27"/>
        <end position="169"/>
    </location>
</feature>
<evidence type="ECO:0000256" key="1">
    <source>
        <dbReference type="HAMAP-Rule" id="MF_02214"/>
    </source>
</evidence>
<dbReference type="GO" id="GO:0005524">
    <property type="term" value="F:ATP binding"/>
    <property type="evidence" value="ECO:0007669"/>
    <property type="project" value="UniProtKB-UniRule"/>
</dbReference>
<feature type="active site" evidence="1">
    <location>
        <position position="359"/>
    </location>
</feature>
<keyword evidence="1" id="KW-0067">ATP-binding</keyword>
<comment type="catalytic activity">
    <reaction evidence="1">
        <text>beta-D-GlcNAc-(1-&gt;4)-Mur2Ac(oyl-L-Ala-gamma-D-O-P-Glu-L-Lys-D-Ala-D-Ala)-di-trans,octa-cis-undecaprenyl diphosphate + NH4(+) = beta-D-GlcNAc-(1-&gt;4)-Mur2Ac(oyl-L-Ala-D-isoglutaminyl-L-Lys-D-Ala-D-Ala)-di-trans,octa-cis-undecaprenyl diphosphate + phosphate + H(+)</text>
        <dbReference type="Rhea" id="RHEA:57932"/>
        <dbReference type="ChEBI" id="CHEBI:15378"/>
        <dbReference type="ChEBI" id="CHEBI:28938"/>
        <dbReference type="ChEBI" id="CHEBI:43474"/>
        <dbReference type="ChEBI" id="CHEBI:62233"/>
        <dbReference type="ChEBI" id="CHEBI:143132"/>
    </reaction>
</comment>
<dbReference type="GO" id="GO:0071555">
    <property type="term" value="P:cell wall organization"/>
    <property type="evidence" value="ECO:0007669"/>
    <property type="project" value="UniProtKB-KW"/>
</dbReference>
<dbReference type="GO" id="GO:0140282">
    <property type="term" value="F:carbon-nitrogen ligase activity on lipid II"/>
    <property type="evidence" value="ECO:0007669"/>
    <property type="project" value="UniProtKB-UniRule"/>
</dbReference>
<protein>
    <recommendedName>
        <fullName evidence="1">Lipid II isoglutaminyl synthase (glutamine-hydrolyzing) subunit MurT</fullName>
        <ecNumber evidence="1">6.3.5.13</ecNumber>
    </recommendedName>
</protein>
<sequence>MIGGVIAARISPSILADLARNTRCVIVTGTNGKSTTTRMVRTALAAEPPSCSTAGAPDVAAVNAAVASNTNGDNLPSGVTAALMAQPNAPFAALEVDEMHVPAVAAQVRPAAFVLLNLSRDQLDRVGEIGAVEQRLRQAVAENPDAVVVANCDDPLIVSAAMDAPKVVWVSTGGRWNSDSVSFPRGGRVVRDADQNSTPGGADSVGGTASAGSAASAVGASSWHVVNDEGDIIVTRPEPAWWCENINAEGSTARATLRGPFGVELPLDLSLPGQVNLGNAAQAVAAAVALGIHPEDAVAAVSTVSEVAGRYSTHSVDGREIRIMLAKNPAGWQESMAMCDPAAQQVVIGVNGQIPDGQDLSWLWDVDFSALRGRSRVVACGERGADLAVRLQYAGIDCQVAPLPMDALALCEPGQVEMLLNYTSLRDFKKILDAREAQA</sequence>
<keyword evidence="1" id="KW-0479">Metal-binding</keyword>
<evidence type="ECO:0000259" key="4">
    <source>
        <dbReference type="Pfam" id="PF08353"/>
    </source>
</evidence>
<dbReference type="HAMAP" id="MF_02214">
    <property type="entry name" value="Lipid_II_synth_MurT"/>
    <property type="match status" value="1"/>
</dbReference>
<dbReference type="GO" id="GO:0046872">
    <property type="term" value="F:metal ion binding"/>
    <property type="evidence" value="ECO:0007669"/>
    <property type="project" value="UniProtKB-KW"/>
</dbReference>
<dbReference type="EMBL" id="RQZF01000007">
    <property type="protein sequence ID" value="RRC95081.1"/>
    <property type="molecule type" value="Genomic_DNA"/>
</dbReference>
<dbReference type="InterPro" id="IPR043703">
    <property type="entry name" value="Lipid_II_synth_MurT"/>
</dbReference>
<keyword evidence="6" id="KW-1185">Reference proteome</keyword>
<dbReference type="Gene3D" id="3.40.1190.10">
    <property type="entry name" value="Mur-like, catalytic domain"/>
    <property type="match status" value="1"/>
</dbReference>
<evidence type="ECO:0000259" key="3">
    <source>
        <dbReference type="Pfam" id="PF08245"/>
    </source>
</evidence>
<dbReference type="InterPro" id="IPR036565">
    <property type="entry name" value="Mur-like_cat_sf"/>
</dbReference>
<comment type="caution">
    <text evidence="5">The sequence shown here is derived from an EMBL/GenBank/DDBJ whole genome shotgun (WGS) entry which is preliminary data.</text>
</comment>
<dbReference type="InterPro" id="IPR013221">
    <property type="entry name" value="Mur_ligase_cen"/>
</dbReference>
<dbReference type="UniPathway" id="UPA00219"/>
<dbReference type="OrthoDB" id="9803907at2"/>
<evidence type="ECO:0000313" key="5">
    <source>
        <dbReference type="EMBL" id="RRC95081.1"/>
    </source>
</evidence>
<comment type="pathway">
    <text evidence="1">Cell wall biogenesis; peptidoglycan biosynthesis.</text>
</comment>
<feature type="region of interest" description="Disordered" evidence="2">
    <location>
        <begin position="186"/>
        <end position="211"/>
    </location>
</feature>
<dbReference type="AlphaFoldDB" id="A0A3P1SCR3"/>
<keyword evidence="1" id="KW-0436">Ligase</keyword>
<keyword evidence="1" id="KW-0133">Cell shape</keyword>
<comment type="caution">
    <text evidence="1">Lacks conserved residue(s) required for the propagation of feature annotation.</text>
</comment>
<keyword evidence="1" id="KW-0573">Peptidoglycan synthesis</keyword>
<name>A0A3P1SCR3_9ACTO</name>